<dbReference type="Gene3D" id="2.60.120.10">
    <property type="entry name" value="Jelly Rolls"/>
    <property type="match status" value="1"/>
</dbReference>
<organism evidence="1 2">
    <name type="scientific">Ottowia thiooxydans</name>
    <dbReference type="NCBI Taxonomy" id="219182"/>
    <lineage>
        <taxon>Bacteria</taxon>
        <taxon>Pseudomonadati</taxon>
        <taxon>Pseudomonadota</taxon>
        <taxon>Betaproteobacteria</taxon>
        <taxon>Burkholderiales</taxon>
        <taxon>Comamonadaceae</taxon>
        <taxon>Ottowia</taxon>
    </lineage>
</organism>
<dbReference type="InterPro" id="IPR011051">
    <property type="entry name" value="RmlC_Cupin_sf"/>
</dbReference>
<evidence type="ECO:0000313" key="1">
    <source>
        <dbReference type="EMBL" id="MET4576831.1"/>
    </source>
</evidence>
<sequence>MPFLPSQLPTYARHHEYAPREVPGDTCLAWITRGANFNVVISRASDGDTLTRDNIDEYVLVVPPDVPGLSVQVEAGGETLHAGSDSLTIVPPGPSKLRVQGSGLIVRVFSSDVTDLLELADNHEAYRIPNPDCAPLVPWPEPIGGYKLRHYRLADYVTEGSQLRVFRTRKLMINPLLKRNSPRDIHKLSPHTHSDLEQGSLALQGTYVHHLRYPWGVDMDFWREDDAVQIGSPSLTVIPPKVLHTSRNVDGPGVLLDIFAPPRWDFSRKGQVCNQDEYPMPVDPATA</sequence>
<keyword evidence="2" id="KW-1185">Reference proteome</keyword>
<gene>
    <name evidence="1" type="ORF">ABIE13_001940</name>
</gene>
<dbReference type="Proteomes" id="UP001549320">
    <property type="component" value="Unassembled WGS sequence"/>
</dbReference>
<proteinExistence type="predicted"/>
<reference evidence="1 2" key="1">
    <citation type="submission" date="2024-06" db="EMBL/GenBank/DDBJ databases">
        <title>Sorghum-associated microbial communities from plants grown in Nebraska, USA.</title>
        <authorList>
            <person name="Schachtman D."/>
        </authorList>
    </citation>
    <scope>NUCLEOTIDE SEQUENCE [LARGE SCALE GENOMIC DNA]</scope>
    <source>
        <strain evidence="1 2">2709</strain>
    </source>
</reference>
<dbReference type="EMBL" id="JBEPSH010000003">
    <property type="protein sequence ID" value="MET4576831.1"/>
    <property type="molecule type" value="Genomic_DNA"/>
</dbReference>
<name>A0ABV2Q727_9BURK</name>
<comment type="caution">
    <text evidence="1">The sequence shown here is derived from an EMBL/GenBank/DDBJ whole genome shotgun (WGS) entry which is preliminary data.</text>
</comment>
<dbReference type="InterPro" id="IPR014710">
    <property type="entry name" value="RmlC-like_jellyroll"/>
</dbReference>
<accession>A0ABV2Q727</accession>
<evidence type="ECO:0000313" key="2">
    <source>
        <dbReference type="Proteomes" id="UP001549320"/>
    </source>
</evidence>
<dbReference type="RefSeq" id="WP_354442890.1">
    <property type="nucleotide sequence ID" value="NZ_JBEPSH010000003.1"/>
</dbReference>
<protein>
    <submittedName>
        <fullName evidence="1">Uncharacterized protein</fullName>
    </submittedName>
</protein>
<dbReference type="SUPFAM" id="SSF51182">
    <property type="entry name" value="RmlC-like cupins"/>
    <property type="match status" value="1"/>
</dbReference>